<keyword evidence="1" id="KW-0489">Methyltransferase</keyword>
<dbReference type="SUPFAM" id="SSF53335">
    <property type="entry name" value="S-adenosyl-L-methionine-dependent methyltransferases"/>
    <property type="match status" value="2"/>
</dbReference>
<dbReference type="RefSeq" id="WP_259436286.1">
    <property type="nucleotide sequence ID" value="NZ_CP103866.1"/>
</dbReference>
<dbReference type="Gene3D" id="3.40.50.150">
    <property type="entry name" value="Vaccinia Virus protein VP39"/>
    <property type="match status" value="1"/>
</dbReference>
<evidence type="ECO:0000259" key="4">
    <source>
        <dbReference type="Pfam" id="PF06634"/>
    </source>
</evidence>
<dbReference type="EMBL" id="CP103866">
    <property type="protein sequence ID" value="UWE04239.1"/>
    <property type="molecule type" value="Genomic_DNA"/>
</dbReference>
<keyword evidence="6" id="KW-1185">Reference proteome</keyword>
<name>A0ABY5U3P8_LACSH</name>
<proteinExistence type="predicted"/>
<dbReference type="InterPro" id="IPR009537">
    <property type="entry name" value="DUF1156"/>
</dbReference>
<evidence type="ECO:0000256" key="1">
    <source>
        <dbReference type="ARBA" id="ARBA00022603"/>
    </source>
</evidence>
<dbReference type="PRINTS" id="PR00506">
    <property type="entry name" value="D21N6MTFRASE"/>
</dbReference>
<evidence type="ECO:0000313" key="5">
    <source>
        <dbReference type="EMBL" id="UWE04239.1"/>
    </source>
</evidence>
<dbReference type="Pfam" id="PF06634">
    <property type="entry name" value="DUF1156"/>
    <property type="match status" value="1"/>
</dbReference>
<gene>
    <name evidence="5" type="ORF">NYR52_03500</name>
</gene>
<accession>A0ABY5U3P8</accession>
<organism evidence="5 6">
    <name type="scientific">Laceyella sacchari</name>
    <name type="common">Thermoactinomyces thalpophilus</name>
    <dbReference type="NCBI Taxonomy" id="37482"/>
    <lineage>
        <taxon>Bacteria</taxon>
        <taxon>Bacillati</taxon>
        <taxon>Bacillota</taxon>
        <taxon>Bacilli</taxon>
        <taxon>Bacillales</taxon>
        <taxon>Thermoactinomycetaceae</taxon>
        <taxon>Laceyella</taxon>
    </lineage>
</organism>
<evidence type="ECO:0000256" key="2">
    <source>
        <dbReference type="ARBA" id="ARBA00022679"/>
    </source>
</evidence>
<evidence type="ECO:0000256" key="3">
    <source>
        <dbReference type="ARBA" id="ARBA00022691"/>
    </source>
</evidence>
<sequence>MTTQNETRAEVRFIEAGFPCHQVGAETQRERGASSALPPLYFLHVWWARRPLTPSRAAILGSLLPAGTDPDWFLRQLGIEKVQAIVNGVPWILDDKLIERVARDELGQETLDLDAVVYRALQREKATRAEHRKLIAQIVDQSPHVQEYSAIQKWQTLSQPLPEPFPVEGTRLRVERVAADPAWFKELMEIAKNIGVRVPNMYGYSRAYTRQPEWGDSNITVMDPTAGGGSIPFEALRLGYRAIANDLNPVATVIQYATLDYPARFGKNLKMEIGNWGQKLISVLDNRLNEVFPRVFPLPESERMFLRAHLKQFPELVSEYDQEETTTYLFARQVTCPHCEGEAPLLNTSWLSKEGEKWAVRIVTDGKKKGGTVKFEPYRLQGKKGPNGEDPDFATVNKGVGLCIHCRQAIPSEEIKAQARGESPWGTWKDRLYCVVAVRYQPKLDKHGQPERYKSGTKAGEIKTEKITFFRAPNEQDLKALEEARLQLEQSWEAWDQDGLIPTEKIPQGHKTMEPLRAGMNRWCDMFTPRQLLGQLTLVEELNRLKPQILEELGQERGKAVVTYLQFVIDKLLDYNSKQTRWHYGRGVLVNTFGRHDYSLKWTFGEMIYTGPYSGPDWALSQVLDAYQGIAELVAPLHEELRGAAPPVTILHGTAAHTGVPGRSIDLICVDPPYYNNVQYAELSDYFYVWQKRTLSDLYPDLFERRLTNKTDEAVANPARDGSNSNAAQRYEELMGEIFAECRRVLKDEGILTIMFTHKTQEAWEALTRSLIEQGWTITSSMPVESEAGESTHQKGMAAAASSIFLTCRKKEQDNQMPATWTGFGGTGVAHRIRTAVREGLKEFEPLKLNPVDEMVACYGRALQVLSEHWPVLDGDELVSPIRAMNEASAVVAEHQISRLTRGRLKVEDLNPEAAMSLTLYGIFGLNEFPYDEALNLSRSLNIALEMRPAGYSVQNRMLGINDASRGRSIRGTDAEDRGFHAPLVRKGSKLRLVKPEERHPKRLANPQTEWDLLHGLILAYREGDVPVARAYLAQHAKEKGQTVLDLLAVWTAEMTEEELRREGEAILFGLR</sequence>
<dbReference type="Proteomes" id="UP001058650">
    <property type="component" value="Chromosome"/>
</dbReference>
<feature type="domain" description="DUF1156" evidence="4">
    <location>
        <begin position="18"/>
        <end position="67"/>
    </location>
</feature>
<evidence type="ECO:0000313" key="6">
    <source>
        <dbReference type="Proteomes" id="UP001058650"/>
    </source>
</evidence>
<keyword evidence="2" id="KW-0808">Transferase</keyword>
<dbReference type="InterPro" id="IPR002295">
    <property type="entry name" value="N4/N6-MTase_EcoPI_Mod-like"/>
</dbReference>
<protein>
    <submittedName>
        <fullName evidence="5">DUF1156 domain-containing protein</fullName>
    </submittedName>
</protein>
<reference evidence="5" key="1">
    <citation type="submission" date="2022-08" db="EMBL/GenBank/DDBJ databases">
        <title>The complete genome sequence of the thermophilic bacterium Laceyella sacchari FBKL4.010 reveals the basis for tetramethylpyrazine biosynthesis in Moutai-flavor Daqu.</title>
        <authorList>
            <person name="Li D."/>
            <person name="Huang W."/>
            <person name="Wang C."/>
            <person name="Qiu S."/>
        </authorList>
    </citation>
    <scope>NUCLEOTIDE SEQUENCE</scope>
    <source>
        <strain evidence="5">FBKL4.014</strain>
    </source>
</reference>
<keyword evidence="3" id="KW-0949">S-adenosyl-L-methionine</keyword>
<dbReference type="InterPro" id="IPR029063">
    <property type="entry name" value="SAM-dependent_MTases_sf"/>
</dbReference>